<protein>
    <recommendedName>
        <fullName evidence="3">Major facilitator superfamily (MFS) profile domain-containing protein</fullName>
    </recommendedName>
</protein>
<dbReference type="GO" id="GO:0022857">
    <property type="term" value="F:transmembrane transporter activity"/>
    <property type="evidence" value="ECO:0007669"/>
    <property type="project" value="InterPro"/>
</dbReference>
<gene>
    <name evidence="4" type="ORF">BGZ65_012689</name>
</gene>
<evidence type="ECO:0000313" key="5">
    <source>
        <dbReference type="Proteomes" id="UP000749646"/>
    </source>
</evidence>
<feature type="transmembrane region" description="Helical" evidence="2">
    <location>
        <begin position="181"/>
        <end position="201"/>
    </location>
</feature>
<dbReference type="CDD" id="cd06174">
    <property type="entry name" value="MFS"/>
    <property type="match status" value="1"/>
</dbReference>
<dbReference type="OrthoDB" id="18110at2759"/>
<proteinExistence type="predicted"/>
<comment type="caution">
    <text evidence="4">The sequence shown here is derived from an EMBL/GenBank/DDBJ whole genome shotgun (WGS) entry which is preliminary data.</text>
</comment>
<reference evidence="4" key="1">
    <citation type="journal article" date="2020" name="Fungal Divers.">
        <title>Resolving the Mortierellaceae phylogeny through synthesis of multi-gene phylogenetics and phylogenomics.</title>
        <authorList>
            <person name="Vandepol N."/>
            <person name="Liber J."/>
            <person name="Desiro A."/>
            <person name="Na H."/>
            <person name="Kennedy M."/>
            <person name="Barry K."/>
            <person name="Grigoriev I.V."/>
            <person name="Miller A.N."/>
            <person name="O'Donnell K."/>
            <person name="Stajich J.E."/>
            <person name="Bonito G."/>
        </authorList>
    </citation>
    <scope>NUCLEOTIDE SEQUENCE</scope>
    <source>
        <strain evidence="4">MES-2147</strain>
    </source>
</reference>
<feature type="transmembrane region" description="Helical" evidence="2">
    <location>
        <begin position="55"/>
        <end position="82"/>
    </location>
</feature>
<dbReference type="SUPFAM" id="SSF103473">
    <property type="entry name" value="MFS general substrate transporter"/>
    <property type="match status" value="1"/>
</dbReference>
<sequence>MRSELEAKVLHQATDLQPDPENSPSSGNITHSNRKRLFYIFIVENNVSYLNFISYLVACFATICLVAYLSLIQPFVLTILLGITENTGNITGSLALYDEIIALPATLIWGILSDRVGRRPVYSIGFICLGVSLILYPYVKNVYPHMLLCRLLFSVGSAAGTCMMTGTLGDIAGNQREGGRVSAIVGLFSGLGGAVAGLVLIKLPSQLGRMLDSEPQGIQLGFTIVGGCALGLALLLFLILPRTGAGGADGVTAWFKACISRKEKETSDEPASDSELISPWKMLKYGILAARDPRVGLAYLSSFVVSQCSIHNTFTSVAD</sequence>
<keyword evidence="2" id="KW-0472">Membrane</keyword>
<organism evidence="4 5">
    <name type="scientific">Modicella reniformis</name>
    <dbReference type="NCBI Taxonomy" id="1440133"/>
    <lineage>
        <taxon>Eukaryota</taxon>
        <taxon>Fungi</taxon>
        <taxon>Fungi incertae sedis</taxon>
        <taxon>Mucoromycota</taxon>
        <taxon>Mortierellomycotina</taxon>
        <taxon>Mortierellomycetes</taxon>
        <taxon>Mortierellales</taxon>
        <taxon>Mortierellaceae</taxon>
        <taxon>Modicella</taxon>
    </lineage>
</organism>
<feature type="transmembrane region" description="Helical" evidence="2">
    <location>
        <begin position="221"/>
        <end position="240"/>
    </location>
</feature>
<dbReference type="PANTHER" id="PTHR23524:SF1">
    <property type="entry name" value="MRH DOMAIN-CONTAINING PROTEIN-RELATED"/>
    <property type="match status" value="1"/>
</dbReference>
<dbReference type="PROSITE" id="PS50850">
    <property type="entry name" value="MFS"/>
    <property type="match status" value="1"/>
</dbReference>
<dbReference type="GO" id="GO:0016020">
    <property type="term" value="C:membrane"/>
    <property type="evidence" value="ECO:0007669"/>
    <property type="project" value="UniProtKB-SubCell"/>
</dbReference>
<comment type="subcellular location">
    <subcellularLocation>
        <location evidence="1">Membrane</location>
        <topology evidence="1">Multi-pass membrane protein</topology>
    </subcellularLocation>
</comment>
<feature type="domain" description="Major facilitator superfamily (MFS) profile" evidence="3">
    <location>
        <begin position="1"/>
        <end position="244"/>
    </location>
</feature>
<feature type="transmembrane region" description="Helical" evidence="2">
    <location>
        <begin position="94"/>
        <end position="112"/>
    </location>
</feature>
<dbReference type="Proteomes" id="UP000749646">
    <property type="component" value="Unassembled WGS sequence"/>
</dbReference>
<evidence type="ECO:0000256" key="1">
    <source>
        <dbReference type="ARBA" id="ARBA00004141"/>
    </source>
</evidence>
<evidence type="ECO:0000259" key="3">
    <source>
        <dbReference type="PROSITE" id="PS50850"/>
    </source>
</evidence>
<dbReference type="PANTHER" id="PTHR23524">
    <property type="entry name" value="TRANSPORTER, PUTATIVE (AFU_ORTHOLOGUE AFUA_8G04850)-RELATED"/>
    <property type="match status" value="1"/>
</dbReference>
<keyword evidence="2" id="KW-0812">Transmembrane</keyword>
<dbReference type="Gene3D" id="1.20.1250.20">
    <property type="entry name" value="MFS general substrate transporter like domains"/>
    <property type="match status" value="1"/>
</dbReference>
<keyword evidence="5" id="KW-1185">Reference proteome</keyword>
<dbReference type="InterPro" id="IPR020846">
    <property type="entry name" value="MFS_dom"/>
</dbReference>
<dbReference type="Pfam" id="PF07690">
    <property type="entry name" value="MFS_1"/>
    <property type="match status" value="1"/>
</dbReference>
<feature type="non-terminal residue" evidence="4">
    <location>
        <position position="319"/>
    </location>
</feature>
<dbReference type="AlphaFoldDB" id="A0A9P6J311"/>
<dbReference type="EMBL" id="JAAAHW010006475">
    <property type="protein sequence ID" value="KAF9960166.1"/>
    <property type="molecule type" value="Genomic_DNA"/>
</dbReference>
<name>A0A9P6J311_9FUNG</name>
<feature type="transmembrane region" description="Helical" evidence="2">
    <location>
        <begin position="151"/>
        <end position="169"/>
    </location>
</feature>
<dbReference type="InterPro" id="IPR011701">
    <property type="entry name" value="MFS"/>
</dbReference>
<accession>A0A9P6J311</accession>
<keyword evidence="2" id="KW-1133">Transmembrane helix</keyword>
<evidence type="ECO:0000256" key="2">
    <source>
        <dbReference type="SAM" id="Phobius"/>
    </source>
</evidence>
<feature type="transmembrane region" description="Helical" evidence="2">
    <location>
        <begin position="121"/>
        <end position="139"/>
    </location>
</feature>
<evidence type="ECO:0000313" key="4">
    <source>
        <dbReference type="EMBL" id="KAF9960166.1"/>
    </source>
</evidence>
<dbReference type="InterPro" id="IPR036259">
    <property type="entry name" value="MFS_trans_sf"/>
</dbReference>